<feature type="compositionally biased region" description="Basic and acidic residues" evidence="1">
    <location>
        <begin position="1"/>
        <end position="18"/>
    </location>
</feature>
<sequence>MDNKRNYRDKKSNHDDHGTVASTLPDTVKQIAQCLDIATDKDTSKDLVLSLTSASTDKTKVIEFLDIISSRQYDSSLEDLHDFAGVQDQQDWAVHCPKMAKL</sequence>
<dbReference type="AlphaFoldDB" id="A0A0A1SN26"/>
<name>A0A0A1SN26_9HYPO</name>
<dbReference type="HOGENOM" id="CLU_2279409_0_0_1"/>
<feature type="region of interest" description="Disordered" evidence="1">
    <location>
        <begin position="1"/>
        <end position="21"/>
    </location>
</feature>
<organism evidence="2 3">
    <name type="scientific">[Torrubiella] hemipterigena</name>
    <dbReference type="NCBI Taxonomy" id="1531966"/>
    <lineage>
        <taxon>Eukaryota</taxon>
        <taxon>Fungi</taxon>
        <taxon>Dikarya</taxon>
        <taxon>Ascomycota</taxon>
        <taxon>Pezizomycotina</taxon>
        <taxon>Sordariomycetes</taxon>
        <taxon>Hypocreomycetidae</taxon>
        <taxon>Hypocreales</taxon>
        <taxon>Clavicipitaceae</taxon>
        <taxon>Clavicipitaceae incertae sedis</taxon>
        <taxon>'Torrubiella' clade</taxon>
    </lineage>
</organism>
<evidence type="ECO:0000256" key="1">
    <source>
        <dbReference type="SAM" id="MobiDB-lite"/>
    </source>
</evidence>
<reference evidence="2 3" key="1">
    <citation type="journal article" date="2015" name="Genome Announc.">
        <title>Draft Genome Sequence and Gene Annotation of the Entomopathogenic Fungus Verticillium hemipterigenum.</title>
        <authorList>
            <person name="Horn F."/>
            <person name="Habel A."/>
            <person name="Scharf D.H."/>
            <person name="Dworschak J."/>
            <person name="Brakhage A.A."/>
            <person name="Guthke R."/>
            <person name="Hertweck C."/>
            <person name="Linde J."/>
        </authorList>
    </citation>
    <scope>NUCLEOTIDE SEQUENCE [LARGE SCALE GENOMIC DNA]</scope>
</reference>
<keyword evidence="3" id="KW-1185">Reference proteome</keyword>
<dbReference type="Proteomes" id="UP000039046">
    <property type="component" value="Unassembled WGS sequence"/>
</dbReference>
<gene>
    <name evidence="2" type="ORF">VHEMI01876</name>
</gene>
<proteinExistence type="predicted"/>
<accession>A0A0A1SN26</accession>
<evidence type="ECO:0000313" key="3">
    <source>
        <dbReference type="Proteomes" id="UP000039046"/>
    </source>
</evidence>
<dbReference type="EMBL" id="CDHN01000001">
    <property type="protein sequence ID" value="CEJ81763.1"/>
    <property type="molecule type" value="Genomic_DNA"/>
</dbReference>
<evidence type="ECO:0000313" key="2">
    <source>
        <dbReference type="EMBL" id="CEJ81763.1"/>
    </source>
</evidence>
<protein>
    <submittedName>
        <fullName evidence="2">Uncharacterized protein</fullName>
    </submittedName>
</protein>